<dbReference type="InterPro" id="IPR004477">
    <property type="entry name" value="ComEC_N"/>
</dbReference>
<dbReference type="CDD" id="cd07731">
    <property type="entry name" value="ComA-like_MBL-fold"/>
    <property type="match status" value="1"/>
</dbReference>
<dbReference type="Gene3D" id="3.60.15.10">
    <property type="entry name" value="Ribonuclease Z/Hydroxyacylglutathione hydrolase-like"/>
    <property type="match status" value="1"/>
</dbReference>
<evidence type="ECO:0000256" key="1">
    <source>
        <dbReference type="ARBA" id="ARBA00004651"/>
    </source>
</evidence>
<feature type="domain" description="Metallo-beta-lactamase" evidence="7">
    <location>
        <begin position="555"/>
        <end position="770"/>
    </location>
</feature>
<feature type="transmembrane region" description="Helical" evidence="6">
    <location>
        <begin position="492"/>
        <end position="511"/>
    </location>
</feature>
<keyword evidence="4 6" id="KW-1133">Transmembrane helix</keyword>
<dbReference type="PANTHER" id="PTHR30619:SF7">
    <property type="entry name" value="BETA-LACTAMASE DOMAIN PROTEIN"/>
    <property type="match status" value="1"/>
</dbReference>
<evidence type="ECO:0000256" key="4">
    <source>
        <dbReference type="ARBA" id="ARBA00022989"/>
    </source>
</evidence>
<feature type="transmembrane region" description="Helical" evidence="6">
    <location>
        <begin position="523"/>
        <end position="540"/>
    </location>
</feature>
<dbReference type="EMBL" id="LT907978">
    <property type="protein sequence ID" value="SOB72520.1"/>
    <property type="molecule type" value="Genomic_DNA"/>
</dbReference>
<dbReference type="PANTHER" id="PTHR30619">
    <property type="entry name" value="DNA INTERNALIZATION/COMPETENCE PROTEIN COMEC/REC2"/>
    <property type="match status" value="1"/>
</dbReference>
<dbReference type="InterPro" id="IPR052159">
    <property type="entry name" value="Competence_DNA_uptake"/>
</dbReference>
<feature type="transmembrane region" description="Helical" evidence="6">
    <location>
        <begin position="408"/>
        <end position="428"/>
    </location>
</feature>
<dbReference type="SUPFAM" id="SSF56281">
    <property type="entry name" value="Metallo-hydrolase/oxidoreductase"/>
    <property type="match status" value="1"/>
</dbReference>
<dbReference type="Pfam" id="PF13567">
    <property type="entry name" value="DUF4131"/>
    <property type="match status" value="1"/>
</dbReference>
<dbReference type="InterPro" id="IPR001279">
    <property type="entry name" value="Metallo-B-lactamas"/>
</dbReference>
<evidence type="ECO:0000256" key="5">
    <source>
        <dbReference type="ARBA" id="ARBA00023136"/>
    </source>
</evidence>
<evidence type="ECO:0000256" key="2">
    <source>
        <dbReference type="ARBA" id="ARBA00022475"/>
    </source>
</evidence>
<dbReference type="GO" id="GO:0005886">
    <property type="term" value="C:plasma membrane"/>
    <property type="evidence" value="ECO:0007669"/>
    <property type="project" value="UniProtKB-SubCell"/>
</dbReference>
<dbReference type="Proteomes" id="UP000217549">
    <property type="component" value="Chromosome I"/>
</dbReference>
<evidence type="ECO:0000313" key="9">
    <source>
        <dbReference type="Proteomes" id="UP000217549"/>
    </source>
</evidence>
<proteinExistence type="predicted"/>
<dbReference type="GO" id="GO:0030420">
    <property type="term" value="P:establishment of competence for transformation"/>
    <property type="evidence" value="ECO:0007669"/>
    <property type="project" value="InterPro"/>
</dbReference>
<keyword evidence="3 6" id="KW-0812">Transmembrane</keyword>
<feature type="transmembrane region" description="Helical" evidence="6">
    <location>
        <begin position="435"/>
        <end position="455"/>
    </location>
</feature>
<dbReference type="Pfam" id="PF03772">
    <property type="entry name" value="Competence"/>
    <property type="match status" value="1"/>
</dbReference>
<evidence type="ECO:0000313" key="8">
    <source>
        <dbReference type="EMBL" id="SOB72520.1"/>
    </source>
</evidence>
<feature type="transmembrane region" description="Helical" evidence="6">
    <location>
        <begin position="55"/>
        <end position="74"/>
    </location>
</feature>
<evidence type="ECO:0000259" key="7">
    <source>
        <dbReference type="SMART" id="SM00849"/>
    </source>
</evidence>
<feature type="transmembrane region" description="Helical" evidence="6">
    <location>
        <begin position="461"/>
        <end position="480"/>
    </location>
</feature>
<dbReference type="InterPro" id="IPR036866">
    <property type="entry name" value="RibonucZ/Hydroxyglut_hydro"/>
</dbReference>
<evidence type="ECO:0000256" key="6">
    <source>
        <dbReference type="SAM" id="Phobius"/>
    </source>
</evidence>
<dbReference type="Pfam" id="PF00753">
    <property type="entry name" value="Lactamase_B"/>
    <property type="match status" value="1"/>
</dbReference>
<feature type="transmembrane region" description="Helical" evidence="6">
    <location>
        <begin position="314"/>
        <end position="333"/>
    </location>
</feature>
<dbReference type="InterPro" id="IPR035681">
    <property type="entry name" value="ComA-like_MBL"/>
</dbReference>
<dbReference type="KEGG" id="ehl:EHLA_1817"/>
<dbReference type="InterPro" id="IPR025405">
    <property type="entry name" value="DUF4131"/>
</dbReference>
<keyword evidence="2" id="KW-1003">Cell membrane</keyword>
<reference evidence="9" key="1">
    <citation type="submission" date="2017-09" db="EMBL/GenBank/DDBJ databases">
        <authorList>
            <person name="Shetty A S."/>
        </authorList>
    </citation>
    <scope>NUCLEOTIDE SEQUENCE [LARGE SCALE GENOMIC DNA]</scope>
</reference>
<sequence>MKRPFFLFFMGLVLGEAVAISLNRTGFFVMALFLFILILICFGLYQRIKRKRSPLFIYAIIFYGLFFAGGLLLLRAEYPDTADQMLAKREIDGTLSGNVEFVKKTAEGEYQLTLSEVSFWEEGKGSLKYKKGSYFFENYKLRAKCRILKIKVSEKKIYPGDQISCTGRLSAIKETSNPGEFDARTYYYSLGIRYQFFGKAISRKKERPLSVYRMAGRVRERMDAVYCYILSENEYGLLKAMFLGDKTELSSEEKRLYEENGVAHLLAVSGLHVSIVGGMLFRFLRKRKFSYAVSCICSSFVLLFYAIMTGFGNSVFRAAIMFLVFLLAQYFGAEYDMVTSMSLAGILMLYDSPLRILESGCIISFTSIFAIGMIVPFAKELEEKRRKSKLIPGEFLIESKWKKRIRQAFFTSVIISMVIGPLLLRFYYQWSPYSVLLNLFVIPAMSPLLLSAITGGVVGLFQLWAGMAGCIPAVLLLRGFHVIFQFIHKMPGAVIVTGCPSWGKILLFYLAELCLFICWYYRLWSVGCVFILILIAGRFCRPVPPLQISMLDVGQGECIFLKTPANETVLIDGGSTSTKHIADYTILPALKYYGTDHLDYVIITHTDEDHISGIRELLEEEYPVKNIILPDTLAMRFPEQKTEKREVQEKDRESKKNILEVIKKSNANVLKISKGDIIKLDRISLSCLHPVKGWDDEDVNSGSIVFALSYEKFTMLFTGDLPGEQEALFMKEVPSPVSILKTAHHGSKNSTTDLFLKMVHPQKAILSAGKNNLYGHPHKETIKRLQKNGADIYGTLWGGAIHIESNGQKYQINYFKNQ</sequence>
<feature type="transmembrane region" description="Helical" evidence="6">
    <location>
        <begin position="29"/>
        <end position="48"/>
    </location>
</feature>
<gene>
    <name evidence="8" type="ORF">EHLA_1817</name>
</gene>
<feature type="transmembrane region" description="Helical" evidence="6">
    <location>
        <begin position="291"/>
        <end position="308"/>
    </location>
</feature>
<dbReference type="RefSeq" id="WP_096240418.1">
    <property type="nucleotide sequence ID" value="NZ_LT907978.1"/>
</dbReference>
<evidence type="ECO:0000256" key="3">
    <source>
        <dbReference type="ARBA" id="ARBA00022692"/>
    </source>
</evidence>
<organism evidence="8 9">
    <name type="scientific">Anaerobutyricum hallii</name>
    <dbReference type="NCBI Taxonomy" id="39488"/>
    <lineage>
        <taxon>Bacteria</taxon>
        <taxon>Bacillati</taxon>
        <taxon>Bacillota</taxon>
        <taxon>Clostridia</taxon>
        <taxon>Lachnospirales</taxon>
        <taxon>Lachnospiraceae</taxon>
        <taxon>Anaerobutyricum</taxon>
    </lineage>
</organism>
<accession>A0A285PXL9</accession>
<feature type="transmembrane region" description="Helical" evidence="6">
    <location>
        <begin position="354"/>
        <end position="378"/>
    </location>
</feature>
<protein>
    <submittedName>
        <fullName evidence="8">Metallo-beta-lactamase superfamily</fullName>
    </submittedName>
</protein>
<keyword evidence="5 6" id="KW-0472">Membrane</keyword>
<dbReference type="SMART" id="SM00849">
    <property type="entry name" value="Lactamase_B"/>
    <property type="match status" value="1"/>
</dbReference>
<dbReference type="NCBIfam" id="TIGR00361">
    <property type="entry name" value="ComEC_Rec2"/>
    <property type="match status" value="1"/>
</dbReference>
<dbReference type="NCBIfam" id="TIGR00360">
    <property type="entry name" value="ComEC_N-term"/>
    <property type="match status" value="1"/>
</dbReference>
<comment type="subcellular location">
    <subcellularLocation>
        <location evidence="1">Cell membrane</location>
        <topology evidence="1">Multi-pass membrane protein</topology>
    </subcellularLocation>
</comment>
<name>A0A285PXL9_9FIRM</name>
<dbReference type="AlphaFoldDB" id="A0A285PXL9"/>
<dbReference type="InterPro" id="IPR004797">
    <property type="entry name" value="Competence_ComEC/Rec2"/>
</dbReference>
<keyword evidence="9" id="KW-1185">Reference proteome</keyword>